<evidence type="ECO:0000256" key="2">
    <source>
        <dbReference type="ARBA" id="ARBA00022723"/>
    </source>
</evidence>
<dbReference type="NCBIfam" id="TIGR02378">
    <property type="entry name" value="nirD_assim_sml"/>
    <property type="match status" value="1"/>
</dbReference>
<dbReference type="EMBL" id="JEME01000861">
    <property type="protein sequence ID" value="KYG08834.1"/>
    <property type="molecule type" value="Genomic_DNA"/>
</dbReference>
<evidence type="ECO:0000256" key="5">
    <source>
        <dbReference type="ARBA" id="ARBA00023014"/>
    </source>
</evidence>
<organism evidence="8 9">
    <name type="scientific">Sorangium cellulosum</name>
    <name type="common">Polyangium cellulosum</name>
    <dbReference type="NCBI Taxonomy" id="56"/>
    <lineage>
        <taxon>Bacteria</taxon>
        <taxon>Pseudomonadati</taxon>
        <taxon>Myxococcota</taxon>
        <taxon>Polyangia</taxon>
        <taxon>Polyangiales</taxon>
        <taxon>Polyangiaceae</taxon>
        <taxon>Sorangium</taxon>
    </lineage>
</organism>
<keyword evidence="5" id="KW-0411">Iron-sulfur</keyword>
<comment type="caution">
    <text evidence="8">The sequence shown here is derived from an EMBL/GenBank/DDBJ whole genome shotgun (WGS) entry which is preliminary data.</text>
</comment>
<protein>
    <submittedName>
        <fullName evidence="8">Nitrite reductase small subunit</fullName>
    </submittedName>
</protein>
<reference evidence="8 9" key="1">
    <citation type="submission" date="2014-02" db="EMBL/GenBank/DDBJ databases">
        <title>The small core and large imbalanced accessory genome model reveals a collaborative survival strategy of Sorangium cellulosum strains in nature.</title>
        <authorList>
            <person name="Han K."/>
            <person name="Peng R."/>
            <person name="Blom J."/>
            <person name="Li Y.-Z."/>
        </authorList>
    </citation>
    <scope>NUCLEOTIDE SEQUENCE [LARGE SCALE GENOMIC DNA]</scope>
    <source>
        <strain evidence="8 9">So0007-03</strain>
    </source>
</reference>
<dbReference type="PROSITE" id="PS51296">
    <property type="entry name" value="RIESKE"/>
    <property type="match status" value="1"/>
</dbReference>
<keyword evidence="3" id="KW-0560">Oxidoreductase</keyword>
<dbReference type="InterPro" id="IPR036922">
    <property type="entry name" value="Rieske_2Fe-2S_sf"/>
</dbReference>
<accession>A0A150TW03</accession>
<gene>
    <name evidence="8" type="primary">nirD</name>
    <name evidence="8" type="ORF">BE21_21485</name>
</gene>
<dbReference type="PANTHER" id="PTHR40562:SF1">
    <property type="entry name" value="NITRITE REDUCTASE (NADH) SMALL SUBUNIT"/>
    <property type="match status" value="1"/>
</dbReference>
<feature type="domain" description="Rieske" evidence="7">
    <location>
        <begin position="15"/>
        <end position="116"/>
    </location>
</feature>
<dbReference type="GO" id="GO:0042128">
    <property type="term" value="P:nitrate assimilation"/>
    <property type="evidence" value="ECO:0007669"/>
    <property type="project" value="UniProtKB-KW"/>
</dbReference>
<name>A0A150TW03_SORCE</name>
<sequence length="127" mass="13435">MSESPRSEGAGQGWVEVCGVEDIIPNTGVCALLGKRQVAVVRVGEGEEIYAISNFDPFSKAFVLSRGIVGDKGGVPKIASPIYKQSFDLRTGQCLDDPTVRIPVYPTRIRGGRVEVYSAAPPPGAAS</sequence>
<dbReference type="GO" id="GO:0046872">
    <property type="term" value="F:metal ion binding"/>
    <property type="evidence" value="ECO:0007669"/>
    <property type="project" value="UniProtKB-KW"/>
</dbReference>
<evidence type="ECO:0000313" key="8">
    <source>
        <dbReference type="EMBL" id="KYG08834.1"/>
    </source>
</evidence>
<evidence type="ECO:0000256" key="4">
    <source>
        <dbReference type="ARBA" id="ARBA00023004"/>
    </source>
</evidence>
<dbReference type="PROSITE" id="PS51300">
    <property type="entry name" value="NIRD"/>
    <property type="match status" value="1"/>
</dbReference>
<evidence type="ECO:0000313" key="9">
    <source>
        <dbReference type="Proteomes" id="UP000075502"/>
    </source>
</evidence>
<dbReference type="Proteomes" id="UP000075502">
    <property type="component" value="Unassembled WGS sequence"/>
</dbReference>
<evidence type="ECO:0000256" key="1">
    <source>
        <dbReference type="ARBA" id="ARBA00022714"/>
    </source>
</evidence>
<dbReference type="PANTHER" id="PTHR40562">
    <property type="match status" value="1"/>
</dbReference>
<dbReference type="Gene3D" id="2.102.10.10">
    <property type="entry name" value="Rieske [2Fe-2S] iron-sulphur domain"/>
    <property type="match status" value="1"/>
</dbReference>
<evidence type="ECO:0000256" key="6">
    <source>
        <dbReference type="ARBA" id="ARBA00023063"/>
    </source>
</evidence>
<dbReference type="InterPro" id="IPR012748">
    <property type="entry name" value="Rieske-like_NirD"/>
</dbReference>
<dbReference type="GO" id="GO:0008942">
    <property type="term" value="F:nitrite reductase [NAD(P)H] activity"/>
    <property type="evidence" value="ECO:0007669"/>
    <property type="project" value="InterPro"/>
</dbReference>
<keyword evidence="1" id="KW-0001">2Fe-2S</keyword>
<dbReference type="Pfam" id="PF13806">
    <property type="entry name" value="Rieske_2"/>
    <property type="match status" value="1"/>
</dbReference>
<evidence type="ECO:0000259" key="7">
    <source>
        <dbReference type="PROSITE" id="PS51296"/>
    </source>
</evidence>
<keyword evidence="2" id="KW-0479">Metal-binding</keyword>
<dbReference type="AlphaFoldDB" id="A0A150TW03"/>
<dbReference type="InterPro" id="IPR017941">
    <property type="entry name" value="Rieske_2Fe-2S"/>
</dbReference>
<dbReference type="GO" id="GO:0051537">
    <property type="term" value="F:2 iron, 2 sulfur cluster binding"/>
    <property type="evidence" value="ECO:0007669"/>
    <property type="project" value="UniProtKB-KW"/>
</dbReference>
<evidence type="ECO:0000256" key="3">
    <source>
        <dbReference type="ARBA" id="ARBA00023002"/>
    </source>
</evidence>
<keyword evidence="4" id="KW-0408">Iron</keyword>
<dbReference type="CDD" id="cd03529">
    <property type="entry name" value="Rieske_NirD"/>
    <property type="match status" value="1"/>
</dbReference>
<keyword evidence="6" id="KW-0534">Nitrate assimilation</keyword>
<dbReference type="InterPro" id="IPR017881">
    <property type="entry name" value="NirD"/>
</dbReference>
<dbReference type="SUPFAM" id="SSF50022">
    <property type="entry name" value="ISP domain"/>
    <property type="match status" value="1"/>
</dbReference>
<proteinExistence type="predicted"/>